<organism evidence="1 2">
    <name type="scientific">Pseudomonas cucumis</name>
    <dbReference type="NCBI Taxonomy" id="2954082"/>
    <lineage>
        <taxon>Bacteria</taxon>
        <taxon>Pseudomonadati</taxon>
        <taxon>Pseudomonadota</taxon>
        <taxon>Gammaproteobacteria</taxon>
        <taxon>Pseudomonadales</taxon>
        <taxon>Pseudomonadaceae</taxon>
        <taxon>Pseudomonas</taxon>
    </lineage>
</organism>
<dbReference type="Proteomes" id="UP001239418">
    <property type="component" value="Chromosome"/>
</dbReference>
<name>A0ABY9EQI1_9PSED</name>
<keyword evidence="1" id="KW-0489">Methyltransferase</keyword>
<evidence type="ECO:0000313" key="2">
    <source>
        <dbReference type="Proteomes" id="UP001239418"/>
    </source>
</evidence>
<gene>
    <name evidence="1" type="primary">fliB</name>
    <name evidence="1" type="ORF">PSH97_14835</name>
</gene>
<dbReference type="EC" id="2.1.1.-" evidence="1"/>
<dbReference type="NCBIfam" id="NF038110">
    <property type="entry name" value="Lys_methyl_FliB"/>
    <property type="match status" value="1"/>
</dbReference>
<sequence length="391" mass="43444">MGIQSIRTFRHVQQFTCLAERCEDNCCKGDWRIAVSDRSQDLYSRTYPELLNLIVKDDSGYQMSRAGGQCGALQGGRCQIHAQQGEQVLTDTCANYPRMYRRINGALVKSATMSCPEIARLGLFGDDPYQIVESHQDDFHLYGASNQAFPGMDSSQWRSVIGFLLQMALSTQMSTGQVLLRLHWIATRLAALPHACWTEELPLEAAEYEPPIASSEEIIADPLLIVLMNILNASGVPQALRQQILCASAIEPGETPVQAQWTLKLAYRNLYREKAHGTLEPILKRFIAAEMTRTGFPFISSTSAGLDYGVSLTEWANTLAIRTLTLRYLLLAHCDADTQQALDPQKTVDLVYRFCRAASHNAVTAAERTLRHAISERGASYLGALIAQIEV</sequence>
<evidence type="ECO:0000313" key="1">
    <source>
        <dbReference type="EMBL" id="WLG82421.1"/>
    </source>
</evidence>
<dbReference type="GO" id="GO:0032259">
    <property type="term" value="P:methylation"/>
    <property type="evidence" value="ECO:0007669"/>
    <property type="project" value="UniProtKB-KW"/>
</dbReference>
<dbReference type="RefSeq" id="WP_305445542.1">
    <property type="nucleotide sequence ID" value="NZ_CP117454.1"/>
</dbReference>
<reference evidence="1 2" key="1">
    <citation type="submission" date="2023-02" db="EMBL/GenBank/DDBJ databases">
        <title>Evolution of Hrp T3SS in non-pathogenic Pseudomonas fluorescens.</title>
        <authorList>
            <person name="Liao K."/>
            <person name="Wei H."/>
            <person name="Gu Y."/>
        </authorList>
    </citation>
    <scope>NUCLEOTIDE SEQUENCE [LARGE SCALE GENOMIC DNA]</scope>
    <source>
        <strain evidence="1 2">FP1935</strain>
    </source>
</reference>
<accession>A0ABY9EQI1</accession>
<proteinExistence type="predicted"/>
<keyword evidence="1" id="KW-0969">Cilium</keyword>
<keyword evidence="1" id="KW-0966">Cell projection</keyword>
<keyword evidence="1" id="KW-0808">Transferase</keyword>
<dbReference type="GO" id="GO:0008168">
    <property type="term" value="F:methyltransferase activity"/>
    <property type="evidence" value="ECO:0007669"/>
    <property type="project" value="UniProtKB-KW"/>
</dbReference>
<protein>
    <submittedName>
        <fullName evidence="1">Flagellin lysine-N-methylase</fullName>
        <ecNumber evidence="1">2.1.1.-</ecNumber>
    </submittedName>
</protein>
<keyword evidence="2" id="KW-1185">Reference proteome</keyword>
<dbReference type="EMBL" id="CP117454">
    <property type="protein sequence ID" value="WLG82421.1"/>
    <property type="molecule type" value="Genomic_DNA"/>
</dbReference>
<keyword evidence="1" id="KW-0282">Flagellum</keyword>